<evidence type="ECO:0000256" key="4">
    <source>
        <dbReference type="ARBA" id="ARBA00022630"/>
    </source>
</evidence>
<dbReference type="InterPro" id="IPR050416">
    <property type="entry name" value="FAD-linked_Oxidoreductase"/>
</dbReference>
<protein>
    <recommendedName>
        <fullName evidence="10">FAD-binding PCMH-type domain-containing protein</fullName>
    </recommendedName>
</protein>
<comment type="cofactor">
    <cofactor evidence="1">
        <name>FAD</name>
        <dbReference type="ChEBI" id="CHEBI:57692"/>
    </cofactor>
</comment>
<evidence type="ECO:0000313" key="12">
    <source>
        <dbReference type="Proteomes" id="UP000044602"/>
    </source>
</evidence>
<dbReference type="EMBL" id="CVQH01015557">
    <property type="protein sequence ID" value="CRK23377.1"/>
    <property type="molecule type" value="Genomic_DNA"/>
</dbReference>
<dbReference type="Proteomes" id="UP000044602">
    <property type="component" value="Unassembled WGS sequence"/>
</dbReference>
<name>A0A0G4LMV9_VERLO</name>
<dbReference type="Pfam" id="PF08031">
    <property type="entry name" value="BBE"/>
    <property type="match status" value="1"/>
</dbReference>
<proteinExistence type="inferred from homology"/>
<dbReference type="InterPro" id="IPR006094">
    <property type="entry name" value="Oxid_FAD_bind_N"/>
</dbReference>
<dbReference type="PANTHER" id="PTHR42973:SF39">
    <property type="entry name" value="FAD-BINDING PCMH-TYPE DOMAIN-CONTAINING PROTEIN"/>
    <property type="match status" value="1"/>
</dbReference>
<dbReference type="Pfam" id="PF22749">
    <property type="entry name" value="Arb2"/>
    <property type="match status" value="1"/>
</dbReference>
<sequence>MPLFRFQTTILLLVLTCLSSFCHGIYVPQQVCKAYPGDAKWPSAKQWSKLQLSLGGRLLRPAPPGAVCHSGQPTYNRETCPSVEAAWSVYEFHTGDPISVMWDNFSNDSCLPNPSYPCSFRGYPPYVVNATTAEHVKLGIDFARKHNVRLVVKNTGHDYLGRSIAPGALSIWTHNIRDITYHKDDFKPDGCDVSISGSALTAGGGVQVYDAYLAAAKYNHTIVGGGGKSVGLGGYITGGGHSILSAKHGLAADQVLQAEIVTPKGDIVTVNECQNQDLFWAIRGGGGSTFGVLTSITLKAYPSPKIVSFAVMLGTAADAPFLWDIITLAFSRLPTWSDAGLSGYFFSSARTPSPLPIPGGPKEVGGLMGITILQDQEPDEMLELFSALNETLQQRWPGMVFFYAQEQHFDSFIDWYDVYYDQGTAGNSTYLVSRLLPKDVLEDDQDALKSALETAGGPTGGLSAFLVAGKGVANAKPRGGGDAVHPAWRKAYLHIIGSTGFPPFNKTAESEAIKSLTTHFEPLRQLTPDGGSYVNEALKYEPNFHQAFWGKHYERLAQIKRKIDPDDVFWCQPCVGNERWEERDDGRLFHVTRIKHPTAINRIAKLSAADSRISTSSNTARHQPPTMSMFRPKKLDLSCFTNVRVLRDNAKRQVFQEHETQRQALRYLIRNTTLPPRVRAEAQLQLTQMHAYTRSTQIRNRCIMGGKSRGVFRDFKMSRSPFTHRDICSPRVPINRYHQLASISVSPQSQTAICTMFRRKWSGLPRDYLFPSNLKDLGYFSNEDDEIRSVADPDRYFKYWIDKNMRVNGRQRFHFNGPSAARSHSASPADRSPDAVQNIVHARLEAEGLEKHSLPFGSKPEDPQVTIFASADLHRKSRVTVIFGEPNQSLGILALRVANGPGGINMGTMVSVVQTLKQQISSPDDSESPGIILCNVGAVFWWPEEERALTLSHMSDMPLASLAHHGRRITTANQVPGLETSEKHIRYIFEAVLPALTSEDARLDLIGIGLSADMLEAYLDQDCVWTRWGSRINTISILGGITDSATLKHQAFKDFLAKHARAYITSEEPADMPLAGPHGNSKTSTFLNHGTAAVYSSGEPYYVEMILVRARESILGWLGEVAATGFDAYQHPEITVVDVAPQMEANTESVWAHVDTEWGDVPVEVKPSISFGDDASGVTAAAEPVIGRHSETFLKLESILPGLRESSLWTAHGSLARSTPKYTHTMATPDQGPWHLSSPQTHVSLTHAPLSATAVLDQIRSPRAGALVLFAGTTRDSQALRYLIRNTTLPPRVRAEAQLQLTQMHAYTRPTQIRNRCIMGGKSRGVFRDFKMSRVRQTLVARITRFEVESANSLDQFAFRMEAYQGNLPGVKKASW</sequence>
<evidence type="ECO:0000256" key="2">
    <source>
        <dbReference type="ARBA" id="ARBA00005466"/>
    </source>
</evidence>
<dbReference type="GO" id="GO:0003735">
    <property type="term" value="F:structural constituent of ribosome"/>
    <property type="evidence" value="ECO:0007669"/>
    <property type="project" value="InterPro"/>
</dbReference>
<dbReference type="GO" id="GO:0016491">
    <property type="term" value="F:oxidoreductase activity"/>
    <property type="evidence" value="ECO:0007669"/>
    <property type="project" value="UniProtKB-KW"/>
</dbReference>
<evidence type="ECO:0000256" key="7">
    <source>
        <dbReference type="ARBA" id="ARBA00023002"/>
    </source>
</evidence>
<dbReference type="Gene3D" id="1.10.287.1480">
    <property type="match status" value="2"/>
</dbReference>
<evidence type="ECO:0000256" key="5">
    <source>
        <dbReference type="ARBA" id="ARBA00022827"/>
    </source>
</evidence>
<keyword evidence="5" id="KW-0274">FAD</keyword>
<dbReference type="GO" id="GO:0006412">
    <property type="term" value="P:translation"/>
    <property type="evidence" value="ECO:0007669"/>
    <property type="project" value="InterPro"/>
</dbReference>
<feature type="domain" description="FAD-binding PCMH-type" evidence="10">
    <location>
        <begin position="120"/>
        <end position="303"/>
    </location>
</feature>
<keyword evidence="9" id="KW-0732">Signal</keyword>
<dbReference type="GO" id="GO:0005840">
    <property type="term" value="C:ribosome"/>
    <property type="evidence" value="ECO:0007669"/>
    <property type="project" value="UniProtKB-KW"/>
</dbReference>
<reference evidence="11 12" key="1">
    <citation type="submission" date="2015-05" db="EMBL/GenBank/DDBJ databases">
        <authorList>
            <person name="Wang D.B."/>
            <person name="Wang M."/>
        </authorList>
    </citation>
    <scope>NUCLEOTIDE SEQUENCE [LARGE SCALE GENOMIC DNA]</scope>
    <source>
        <strain evidence="11">VL1</strain>
    </source>
</reference>
<feature type="chain" id="PRO_5002566368" description="FAD-binding PCMH-type domain-containing protein" evidence="9">
    <location>
        <begin position="25"/>
        <end position="1376"/>
    </location>
</feature>
<keyword evidence="6" id="KW-0689">Ribosomal protein</keyword>
<evidence type="ECO:0000256" key="3">
    <source>
        <dbReference type="ARBA" id="ARBA00009083"/>
    </source>
</evidence>
<dbReference type="GO" id="GO:0005737">
    <property type="term" value="C:cytoplasm"/>
    <property type="evidence" value="ECO:0007669"/>
    <property type="project" value="UniProtKB-ARBA"/>
</dbReference>
<dbReference type="Pfam" id="PF00253">
    <property type="entry name" value="Ribosomal_S14"/>
    <property type="match status" value="2"/>
</dbReference>
<dbReference type="InterPro" id="IPR016166">
    <property type="entry name" value="FAD-bd_PCMH"/>
</dbReference>
<dbReference type="SUPFAM" id="SSF56176">
    <property type="entry name" value="FAD-binding/transporter-associated domain-like"/>
    <property type="match status" value="1"/>
</dbReference>
<keyword evidence="4" id="KW-0285">Flavoprotein</keyword>
<comment type="similarity">
    <text evidence="3">Belongs to the universal ribosomal protein uS14 family.</text>
</comment>
<dbReference type="InterPro" id="IPR053858">
    <property type="entry name" value="Arb2_dom"/>
</dbReference>
<dbReference type="InterPro" id="IPR016169">
    <property type="entry name" value="FAD-bd_PCMH_sub2"/>
</dbReference>
<keyword evidence="8" id="KW-0687">Ribonucleoprotein</keyword>
<evidence type="ECO:0000313" key="11">
    <source>
        <dbReference type="EMBL" id="CRK23377.1"/>
    </source>
</evidence>
<keyword evidence="7" id="KW-0560">Oxidoreductase</keyword>
<evidence type="ECO:0000256" key="9">
    <source>
        <dbReference type="SAM" id="SignalP"/>
    </source>
</evidence>
<dbReference type="PANTHER" id="PTHR42973">
    <property type="entry name" value="BINDING OXIDOREDUCTASE, PUTATIVE (AFU_ORTHOLOGUE AFUA_1G17690)-RELATED"/>
    <property type="match status" value="1"/>
</dbReference>
<feature type="signal peptide" evidence="9">
    <location>
        <begin position="1"/>
        <end position="24"/>
    </location>
</feature>
<gene>
    <name evidence="11" type="ORF">BN1708_003651</name>
</gene>
<dbReference type="InterPro" id="IPR036318">
    <property type="entry name" value="FAD-bd_PCMH-like_sf"/>
</dbReference>
<dbReference type="Gene3D" id="3.30.465.10">
    <property type="match status" value="2"/>
</dbReference>
<dbReference type="STRING" id="100787.A0A0G4LMV9"/>
<dbReference type="GO" id="GO:1990904">
    <property type="term" value="C:ribonucleoprotein complex"/>
    <property type="evidence" value="ECO:0007669"/>
    <property type="project" value="UniProtKB-KW"/>
</dbReference>
<dbReference type="InterPro" id="IPR001209">
    <property type="entry name" value="Ribosomal_uS14"/>
</dbReference>
<dbReference type="InterPro" id="IPR012951">
    <property type="entry name" value="BBE"/>
</dbReference>
<dbReference type="PROSITE" id="PS51387">
    <property type="entry name" value="FAD_PCMH"/>
    <property type="match status" value="1"/>
</dbReference>
<evidence type="ECO:0000256" key="1">
    <source>
        <dbReference type="ARBA" id="ARBA00001974"/>
    </source>
</evidence>
<dbReference type="SUPFAM" id="SSF57716">
    <property type="entry name" value="Glucocorticoid receptor-like (DNA-binding domain)"/>
    <property type="match status" value="2"/>
</dbReference>
<accession>A0A0G4LMV9</accession>
<dbReference type="GO" id="GO:0071949">
    <property type="term" value="F:FAD binding"/>
    <property type="evidence" value="ECO:0007669"/>
    <property type="project" value="InterPro"/>
</dbReference>
<evidence type="ECO:0000256" key="6">
    <source>
        <dbReference type="ARBA" id="ARBA00022980"/>
    </source>
</evidence>
<comment type="similarity">
    <text evidence="2">Belongs to the oxygen-dependent FAD-linked oxidoreductase family.</text>
</comment>
<evidence type="ECO:0000256" key="8">
    <source>
        <dbReference type="ARBA" id="ARBA00023274"/>
    </source>
</evidence>
<keyword evidence="12" id="KW-1185">Reference proteome</keyword>
<organism evidence="11 12">
    <name type="scientific">Verticillium longisporum</name>
    <name type="common">Verticillium dahliae var. longisporum</name>
    <dbReference type="NCBI Taxonomy" id="100787"/>
    <lineage>
        <taxon>Eukaryota</taxon>
        <taxon>Fungi</taxon>
        <taxon>Dikarya</taxon>
        <taxon>Ascomycota</taxon>
        <taxon>Pezizomycotina</taxon>
        <taxon>Sordariomycetes</taxon>
        <taxon>Hypocreomycetidae</taxon>
        <taxon>Glomerellales</taxon>
        <taxon>Plectosphaerellaceae</taxon>
        <taxon>Verticillium</taxon>
    </lineage>
</organism>
<evidence type="ECO:0000259" key="10">
    <source>
        <dbReference type="PROSITE" id="PS51387"/>
    </source>
</evidence>
<dbReference type="FunFam" id="1.10.287.1480:FF:000001">
    <property type="entry name" value="30S ribosomal protein S14"/>
    <property type="match status" value="1"/>
</dbReference>
<dbReference type="Pfam" id="PF01565">
    <property type="entry name" value="FAD_binding_4"/>
    <property type="match status" value="1"/>
</dbReference>